<comment type="caution">
    <text evidence="1">The sequence shown here is derived from an EMBL/GenBank/DDBJ whole genome shotgun (WGS) entry which is preliminary data.</text>
</comment>
<accession>A0ABP6ADN8</accession>
<protein>
    <submittedName>
        <fullName evidence="1">Uncharacterized protein</fullName>
    </submittedName>
</protein>
<proteinExistence type="predicted"/>
<reference evidence="2" key="1">
    <citation type="journal article" date="2019" name="Int. J. Syst. Evol. Microbiol.">
        <title>The Global Catalogue of Microorganisms (GCM) 10K type strain sequencing project: providing services to taxonomists for standard genome sequencing and annotation.</title>
        <authorList>
            <consortium name="The Broad Institute Genomics Platform"/>
            <consortium name="The Broad Institute Genome Sequencing Center for Infectious Disease"/>
            <person name="Wu L."/>
            <person name="Ma J."/>
        </authorList>
    </citation>
    <scope>NUCLEOTIDE SEQUENCE [LARGE SCALE GENOMIC DNA]</scope>
    <source>
        <strain evidence="2">JCM 3367</strain>
    </source>
</reference>
<dbReference type="EMBL" id="BAAARY010000001">
    <property type="protein sequence ID" value="GAA2511329.1"/>
    <property type="molecule type" value="Genomic_DNA"/>
</dbReference>
<gene>
    <name evidence="1" type="ORF">GCM10010201_02780</name>
</gene>
<sequence length="177" mass="18786">MPVERVDLSCDTTPEPLLWRWCSAWRQRLFGGAVLGAEPATSCGEIRATTENDGAGVPAADRPNAVLPYSVAAWVAQANWAGVDRRGGAVVGAIDGQQPVSGPDGVGAYHPDATVITGAFPATREVYNVLDTCLPSYAAALRVHPVACRHRRSYLQKVLSRPRHPFQGGGPCGPTTR</sequence>
<evidence type="ECO:0000313" key="2">
    <source>
        <dbReference type="Proteomes" id="UP001499978"/>
    </source>
</evidence>
<name>A0ABP6ADN8_9ACTN</name>
<organism evidence="1 2">
    <name type="scientific">Pilimelia columellifera subsp. columellifera</name>
    <dbReference type="NCBI Taxonomy" id="706583"/>
    <lineage>
        <taxon>Bacteria</taxon>
        <taxon>Bacillati</taxon>
        <taxon>Actinomycetota</taxon>
        <taxon>Actinomycetes</taxon>
        <taxon>Micromonosporales</taxon>
        <taxon>Micromonosporaceae</taxon>
        <taxon>Pilimelia</taxon>
    </lineage>
</organism>
<evidence type="ECO:0000313" key="1">
    <source>
        <dbReference type="EMBL" id="GAA2511329.1"/>
    </source>
</evidence>
<dbReference type="Proteomes" id="UP001499978">
    <property type="component" value="Unassembled WGS sequence"/>
</dbReference>
<keyword evidence="2" id="KW-1185">Reference proteome</keyword>